<dbReference type="GO" id="GO:0071978">
    <property type="term" value="P:bacterial-type flagellum-dependent swarming motility"/>
    <property type="evidence" value="ECO:0007669"/>
    <property type="project" value="TreeGrafter"/>
</dbReference>
<name>A0A1V0B540_9GAMM</name>
<evidence type="ECO:0000256" key="6">
    <source>
        <dbReference type="ARBA" id="ARBA00022692"/>
    </source>
</evidence>
<dbReference type="KEGG" id="ppha:BVH74_09715"/>
<dbReference type="EMBL" id="CP020100">
    <property type="protein sequence ID" value="AQZ95011.1"/>
    <property type="molecule type" value="Genomic_DNA"/>
</dbReference>
<evidence type="ECO:0000256" key="8">
    <source>
        <dbReference type="ARBA" id="ARBA00022989"/>
    </source>
</evidence>
<dbReference type="Proteomes" id="UP000243488">
    <property type="component" value="Chromosome"/>
</dbReference>
<comment type="function">
    <text evidence="1 10">Controls the rotational direction of flagella during chemotaxis.</text>
</comment>
<dbReference type="PANTHER" id="PTHR35091:SF2">
    <property type="entry name" value="FLAGELLAR PROTEIN FLIL"/>
    <property type="match status" value="1"/>
</dbReference>
<feature type="transmembrane region" description="Helical" evidence="10">
    <location>
        <begin position="23"/>
        <end position="46"/>
    </location>
</feature>
<dbReference type="Pfam" id="PF03748">
    <property type="entry name" value="FliL"/>
    <property type="match status" value="1"/>
</dbReference>
<dbReference type="GO" id="GO:0005886">
    <property type="term" value="C:plasma membrane"/>
    <property type="evidence" value="ECO:0007669"/>
    <property type="project" value="UniProtKB-SubCell"/>
</dbReference>
<sequence length="171" mass="18459">MAKQQAAAAQVAAESSGKSRKTLFVLVGVGLLALLVSLGGVGFFLLGGDRDETTEAPAEPVAPVRAMALYQTLEPPFVVNYSHAGRQRYMQVSVALLGRDQGGMASLNRHLPLIRNQLVMLFSSEEFEVLLTPEGKDELRQRATLAVQALLEKEVGNPVIESVLFTNLVLQ</sequence>
<comment type="similarity">
    <text evidence="3 10">Belongs to the FliL family.</text>
</comment>
<gene>
    <name evidence="11" type="ORF">BVH74_09715</name>
</gene>
<keyword evidence="12" id="KW-1185">Reference proteome</keyword>
<dbReference type="STRING" id="1931241.BVH74_09715"/>
<comment type="subcellular location">
    <subcellularLocation>
        <location evidence="10">Cell inner membrane</location>
    </subcellularLocation>
    <subcellularLocation>
        <location evidence="2">Cell membrane</location>
        <topology evidence="2">Single-pass membrane protein</topology>
    </subcellularLocation>
</comment>
<keyword evidence="7 10" id="KW-0283">Flagellar rotation</keyword>
<dbReference type="RefSeq" id="WP_080049880.1">
    <property type="nucleotide sequence ID" value="NZ_CP020100.1"/>
</dbReference>
<evidence type="ECO:0000256" key="1">
    <source>
        <dbReference type="ARBA" id="ARBA00002254"/>
    </source>
</evidence>
<keyword evidence="5 10" id="KW-0145">Chemotaxis</keyword>
<evidence type="ECO:0000313" key="11">
    <source>
        <dbReference type="EMBL" id="AQZ95011.1"/>
    </source>
</evidence>
<keyword evidence="8 10" id="KW-1133">Transmembrane helix</keyword>
<evidence type="ECO:0000313" key="12">
    <source>
        <dbReference type="Proteomes" id="UP000243488"/>
    </source>
</evidence>
<proteinExistence type="inferred from homology"/>
<dbReference type="AlphaFoldDB" id="A0A1V0B540"/>
<dbReference type="PANTHER" id="PTHR35091">
    <property type="entry name" value="FLAGELLAR PROTEIN FLIL"/>
    <property type="match status" value="1"/>
</dbReference>
<evidence type="ECO:0000256" key="4">
    <source>
        <dbReference type="ARBA" id="ARBA00022475"/>
    </source>
</evidence>
<evidence type="ECO:0000256" key="10">
    <source>
        <dbReference type="RuleBase" id="RU364125"/>
    </source>
</evidence>
<evidence type="ECO:0000256" key="3">
    <source>
        <dbReference type="ARBA" id="ARBA00008281"/>
    </source>
</evidence>
<keyword evidence="6 10" id="KW-0812">Transmembrane</keyword>
<reference evidence="11 12" key="1">
    <citation type="submission" date="2017-03" db="EMBL/GenBank/DDBJ databases">
        <title>Complete genome sequence of the novel DNRA strain Pseudomonas sp. S-6-2 isolated from Chinese polluted river sediment. Journal of Biotechnology.</title>
        <authorList>
            <person name="Li J."/>
            <person name="Xiang F."/>
            <person name="Wang L."/>
            <person name="Xi L."/>
            <person name="Liu J."/>
        </authorList>
    </citation>
    <scope>NUCLEOTIDE SEQUENCE [LARGE SCALE GENOMIC DNA]</scope>
    <source>
        <strain evidence="11 12">S-6-2</strain>
    </source>
</reference>
<keyword evidence="9 10" id="KW-0472">Membrane</keyword>
<evidence type="ECO:0000256" key="5">
    <source>
        <dbReference type="ARBA" id="ARBA00022500"/>
    </source>
</evidence>
<protein>
    <recommendedName>
        <fullName evidence="10">Flagellar protein FliL</fullName>
    </recommendedName>
</protein>
<evidence type="ECO:0000256" key="7">
    <source>
        <dbReference type="ARBA" id="ARBA00022779"/>
    </source>
</evidence>
<dbReference type="InterPro" id="IPR005503">
    <property type="entry name" value="FliL"/>
</dbReference>
<dbReference type="GO" id="GO:0009425">
    <property type="term" value="C:bacterial-type flagellum basal body"/>
    <property type="evidence" value="ECO:0007669"/>
    <property type="project" value="InterPro"/>
</dbReference>
<dbReference type="GO" id="GO:0006935">
    <property type="term" value="P:chemotaxis"/>
    <property type="evidence" value="ECO:0007669"/>
    <property type="project" value="UniProtKB-KW"/>
</dbReference>
<evidence type="ECO:0000256" key="9">
    <source>
        <dbReference type="ARBA" id="ARBA00023136"/>
    </source>
</evidence>
<evidence type="ECO:0000256" key="2">
    <source>
        <dbReference type="ARBA" id="ARBA00004162"/>
    </source>
</evidence>
<organism evidence="11 12">
    <name type="scientific">Halopseudomonas phragmitis</name>
    <dbReference type="NCBI Taxonomy" id="1931241"/>
    <lineage>
        <taxon>Bacteria</taxon>
        <taxon>Pseudomonadati</taxon>
        <taxon>Pseudomonadota</taxon>
        <taxon>Gammaproteobacteria</taxon>
        <taxon>Pseudomonadales</taxon>
        <taxon>Pseudomonadaceae</taxon>
        <taxon>Halopseudomonas</taxon>
    </lineage>
</organism>
<keyword evidence="10" id="KW-0997">Cell inner membrane</keyword>
<keyword evidence="4" id="KW-1003">Cell membrane</keyword>
<accession>A0A1V0B540</accession>